<dbReference type="Gene3D" id="3.30.559.10">
    <property type="entry name" value="Chloramphenicol acetyltransferase-like domain"/>
    <property type="match status" value="1"/>
</dbReference>
<dbReference type="GO" id="GO:0044550">
    <property type="term" value="P:secondary metabolite biosynthetic process"/>
    <property type="evidence" value="ECO:0007669"/>
    <property type="project" value="TreeGrafter"/>
</dbReference>
<dbReference type="GO" id="GO:0016874">
    <property type="term" value="F:ligase activity"/>
    <property type="evidence" value="ECO:0007669"/>
    <property type="project" value="UniProtKB-KW"/>
</dbReference>
<dbReference type="Gene3D" id="3.30.300.30">
    <property type="match status" value="1"/>
</dbReference>
<sequence length="1686" mass="190233">MGEQHRTQSSTIMVAGEENNLLQRHQSLLKHSFGMTQEQQKDGYTIRFRHSHDPNSHHLSTAADSATFKSLFILASVASLKIHLPSFGLPNITTTRSLHPQTFLLGILDRDSPIRNIALTSEQLDSQPIANLVQHIISQLTRSQDESKLKLTAGYLLIDFSGFKLKADGYPTANSQNEETKSEASFPLVLQLSDDQNLKLIGGHQKGAKTIHPNRASWFLFHTVHVLDQVMKLFAAINQPQALAIFTRLSSLPVKISPLEKQLILSLSQNHLTPHQVNAARPFFVQHFLHSKSLVELIIKSAQLSSSLVAVHWFERTSSSSLFPHSSHSTPLQEQTVFQIQFTYKEFIHYSYILSRHIFQIIQPNKKHESSTQSRKESNPIICLFMNKNPWLVLIMFAISLTGSAYLNLERSTPIKKIKSILNNLDVELLLTLQSYDQHQQCFNLDHHNQDQDLKTQLGFENVLDLSAYCLDIQSKIITSQNQTITTETKSNQDEYNNDWTKKIKEPLEVLKLYDERMEKINEAKLRPDLRKEIVYIVYTSGTTGQPKPIKINQSNLLHFLFNYALRFQRKNDGLTRVLQFASYSFDVSVMSIWDTLAHGATICMTTEENLKSDLVGTIVSLKCTTVDLTPTVLRILLEDDLFTATENMPPERVAEIWAKQGFHLNHLNTGAEPVSADLRRQFLSRGVSVCVDYGPSETTVGVISSLALEYHPDVPLDDIGRPTGLNEVYILKPHHAELVPLGEVGEICLSGGQVAEGYADAHLSQGKFVELPIGHAEPIRLYRTGDLGKFLPTGSEGYGSICCLGRIDSQVKISGVRIELGEIEQRLNQLTNRIPSLHGHHLRAVVSKWEGDHTQTAGLVCFIELNPQLRKFLQLQQDPLTPTTLHPKSHNKLSLCHKDVQKWFDGLVAEIKEALREDLSAAMIPRHWMAVNRIPINYAGKVDRRALADLLAEPHVCGGSLEETSVVTENQVGGEIGRFAQMAAEAWSIGLGRSGGSPSGFKDTDNFIKLGGDSIGMMRAIGTLRKKGMAVRFSAIARATDFLSFVKTLHAHGLQEEENGYQGRNGDHIPEKSYAPLDLLTSAEKVTILDHLMQVYAIPTEEIEDCYHTSPTQSGIISASLEDDYKPEKEGIYFAQAIYCINSTLSSEVIAGNLLQLVSNHPALRTLFVWPDPLPDIFQVVLKYSSQRVFKKIEIVQLDKEEDYLSEVDSYLKEDRVSRRFQWGRLSVSMRIFECADSRRRRLVWSLHHALSDGWTIEILMKELCELCEGGEASLMRGMGQSKRTQYREFVNTWRRHTQVPKIHQFWNSYLDGLPIMKLASSNFTTTEHKSTRWLGQKTLENLKITEGITPAIAIRLMAGIGLFNSGFSGSDVLFGMVRSGREIELGGGQLAEEIVGCCVSVLPIRLKIWEENLRRMSVLEAFKQEQKTEEEMGKHQMVSVGELGRQTVGYGEWLHTLLTIQHPTGLIKGPMKPRPELIRMPTRYKLSIEVTIEDDGETVHVDLFYDKHISAAPHSSDSMAEQLLEHLVDSFRQLEHSHHQLIQSILNPTISTERPNWTTSNRVIRDGIPRNLDPTNQPQIEKTIRNGVSSLDDKFAKMKDIWMDVLALKSGDDDQVLIHKSFEDLGGDSIGMMRLMNRIKYEFYNGMIPSDTGLDHHQTHQVKLRRLFQEVKNGATLIDLAHLL</sequence>
<dbReference type="InterPro" id="IPR042099">
    <property type="entry name" value="ANL_N_sf"/>
</dbReference>
<dbReference type="InterPro" id="IPR006162">
    <property type="entry name" value="Ppantetheine_attach_site"/>
</dbReference>
<evidence type="ECO:0000313" key="7">
    <source>
        <dbReference type="Proteomes" id="UP000235392"/>
    </source>
</evidence>
<evidence type="ECO:0000256" key="4">
    <source>
        <dbReference type="ARBA" id="ARBA00023268"/>
    </source>
</evidence>
<dbReference type="Pfam" id="PF00550">
    <property type="entry name" value="PP-binding"/>
    <property type="match status" value="1"/>
</dbReference>
<dbReference type="SUPFAM" id="SSF52777">
    <property type="entry name" value="CoA-dependent acyltransferases"/>
    <property type="match status" value="2"/>
</dbReference>
<dbReference type="GO" id="GO:0043041">
    <property type="term" value="P:amino acid activation for nonribosomal peptide biosynthetic process"/>
    <property type="evidence" value="ECO:0007669"/>
    <property type="project" value="TreeGrafter"/>
</dbReference>
<organism evidence="6 7">
    <name type="scientific">Puccinia coronata f. sp. avenae</name>
    <dbReference type="NCBI Taxonomy" id="200324"/>
    <lineage>
        <taxon>Eukaryota</taxon>
        <taxon>Fungi</taxon>
        <taxon>Dikarya</taxon>
        <taxon>Basidiomycota</taxon>
        <taxon>Pucciniomycotina</taxon>
        <taxon>Pucciniomycetes</taxon>
        <taxon>Pucciniales</taxon>
        <taxon>Pucciniaceae</taxon>
        <taxon>Puccinia</taxon>
    </lineage>
</organism>
<feature type="domain" description="Carrier" evidence="5">
    <location>
        <begin position="1591"/>
        <end position="1677"/>
    </location>
</feature>
<dbReference type="Gene3D" id="3.40.50.12780">
    <property type="entry name" value="N-terminal domain of ligase-like"/>
    <property type="match status" value="2"/>
</dbReference>
<dbReference type="PROSITE" id="PS00012">
    <property type="entry name" value="PHOSPHOPANTETHEINE"/>
    <property type="match status" value="1"/>
</dbReference>
<evidence type="ECO:0000256" key="1">
    <source>
        <dbReference type="ARBA" id="ARBA00022450"/>
    </source>
</evidence>
<dbReference type="InterPro" id="IPR001242">
    <property type="entry name" value="Condensation_dom"/>
</dbReference>
<protein>
    <recommendedName>
        <fullName evidence="5">Carrier domain-containing protein</fullName>
    </recommendedName>
</protein>
<dbReference type="InterPro" id="IPR036736">
    <property type="entry name" value="ACP-like_sf"/>
</dbReference>
<keyword evidence="3" id="KW-0436">Ligase</keyword>
<dbReference type="Pfam" id="PF00501">
    <property type="entry name" value="AMP-binding"/>
    <property type="match status" value="1"/>
</dbReference>
<evidence type="ECO:0000313" key="6">
    <source>
        <dbReference type="EMBL" id="PLW16453.1"/>
    </source>
</evidence>
<dbReference type="EMBL" id="PGCI01000771">
    <property type="protein sequence ID" value="PLW16453.1"/>
    <property type="molecule type" value="Genomic_DNA"/>
</dbReference>
<keyword evidence="1" id="KW-0596">Phosphopantetheine</keyword>
<dbReference type="InterPro" id="IPR000873">
    <property type="entry name" value="AMP-dep_synth/lig_dom"/>
</dbReference>
<dbReference type="GO" id="GO:0005737">
    <property type="term" value="C:cytoplasm"/>
    <property type="evidence" value="ECO:0007669"/>
    <property type="project" value="TreeGrafter"/>
</dbReference>
<dbReference type="SUPFAM" id="SSF56801">
    <property type="entry name" value="Acetyl-CoA synthetase-like"/>
    <property type="match status" value="1"/>
</dbReference>
<dbReference type="GO" id="GO:0031177">
    <property type="term" value="F:phosphopantetheine binding"/>
    <property type="evidence" value="ECO:0007669"/>
    <property type="project" value="TreeGrafter"/>
</dbReference>
<dbReference type="PANTHER" id="PTHR45527">
    <property type="entry name" value="NONRIBOSOMAL PEPTIDE SYNTHETASE"/>
    <property type="match status" value="1"/>
</dbReference>
<accession>A0A2N5STA4</accession>
<dbReference type="InterPro" id="IPR009081">
    <property type="entry name" value="PP-bd_ACP"/>
</dbReference>
<comment type="caution">
    <text evidence="6">The sequence shown here is derived from an EMBL/GenBank/DDBJ whole genome shotgun (WGS) entry which is preliminary data.</text>
</comment>
<dbReference type="PANTHER" id="PTHR45527:SF1">
    <property type="entry name" value="FATTY ACID SYNTHASE"/>
    <property type="match status" value="1"/>
</dbReference>
<dbReference type="Gene3D" id="3.30.559.30">
    <property type="entry name" value="Nonribosomal peptide synthetase, condensation domain"/>
    <property type="match status" value="1"/>
</dbReference>
<dbReference type="SUPFAM" id="SSF47336">
    <property type="entry name" value="ACP-like"/>
    <property type="match status" value="1"/>
</dbReference>
<keyword evidence="2" id="KW-0597">Phosphoprotein</keyword>
<evidence type="ECO:0000256" key="2">
    <source>
        <dbReference type="ARBA" id="ARBA00022553"/>
    </source>
</evidence>
<reference evidence="6 7" key="1">
    <citation type="submission" date="2017-11" db="EMBL/GenBank/DDBJ databases">
        <title>De novo assembly and phasing of dikaryotic genomes from two isolates of Puccinia coronata f. sp. avenae, the causal agent of oat crown rust.</title>
        <authorList>
            <person name="Miller M.E."/>
            <person name="Zhang Y."/>
            <person name="Omidvar V."/>
            <person name="Sperschneider J."/>
            <person name="Schwessinger B."/>
            <person name="Raley C."/>
            <person name="Palmer J.M."/>
            <person name="Garnica D."/>
            <person name="Upadhyaya N."/>
            <person name="Rathjen J."/>
            <person name="Taylor J.M."/>
            <person name="Park R.F."/>
            <person name="Dodds P.N."/>
            <person name="Hirsch C.D."/>
            <person name="Kianian S.F."/>
            <person name="Figueroa M."/>
        </authorList>
    </citation>
    <scope>NUCLEOTIDE SEQUENCE [LARGE SCALE GENOMIC DNA]</scope>
    <source>
        <strain evidence="6">12SD80</strain>
    </source>
</reference>
<proteinExistence type="predicted"/>
<evidence type="ECO:0000259" key="5">
    <source>
        <dbReference type="PROSITE" id="PS50075"/>
    </source>
</evidence>
<name>A0A2N5STA4_9BASI</name>
<gene>
    <name evidence="6" type="ORF">PCASD_18536</name>
</gene>
<dbReference type="InterPro" id="IPR023213">
    <property type="entry name" value="CAT-like_dom_sf"/>
</dbReference>
<dbReference type="InterPro" id="IPR020845">
    <property type="entry name" value="AMP-binding_CS"/>
</dbReference>
<dbReference type="PROSITE" id="PS00455">
    <property type="entry name" value="AMP_BINDING"/>
    <property type="match status" value="1"/>
</dbReference>
<keyword evidence="4" id="KW-0511">Multifunctional enzyme</keyword>
<evidence type="ECO:0000256" key="3">
    <source>
        <dbReference type="ARBA" id="ARBA00022598"/>
    </source>
</evidence>
<dbReference type="PROSITE" id="PS50075">
    <property type="entry name" value="CARRIER"/>
    <property type="match status" value="1"/>
</dbReference>
<dbReference type="Proteomes" id="UP000235392">
    <property type="component" value="Unassembled WGS sequence"/>
</dbReference>
<dbReference type="InterPro" id="IPR045851">
    <property type="entry name" value="AMP-bd_C_sf"/>
</dbReference>
<dbReference type="Pfam" id="PF00668">
    <property type="entry name" value="Condensation"/>
    <property type="match status" value="1"/>
</dbReference>
<dbReference type="Gene3D" id="1.10.1200.10">
    <property type="entry name" value="ACP-like"/>
    <property type="match status" value="2"/>
</dbReference>